<proteinExistence type="predicted"/>
<evidence type="ECO:0000313" key="2">
    <source>
        <dbReference type="Proteomes" id="UP000253763"/>
    </source>
</evidence>
<dbReference type="Proteomes" id="UP000253763">
    <property type="component" value="Unassembled WGS sequence"/>
</dbReference>
<organism evidence="1 2">
    <name type="scientific">Haemophilus parainfluenzae</name>
    <dbReference type="NCBI Taxonomy" id="729"/>
    <lineage>
        <taxon>Bacteria</taxon>
        <taxon>Pseudomonadati</taxon>
        <taxon>Pseudomonadota</taxon>
        <taxon>Gammaproteobacteria</taxon>
        <taxon>Pasteurellales</taxon>
        <taxon>Pasteurellaceae</taxon>
        <taxon>Haemophilus</taxon>
    </lineage>
</organism>
<name>A0AB37IU10_HAEPA</name>
<evidence type="ECO:0008006" key="3">
    <source>
        <dbReference type="Google" id="ProtNLM"/>
    </source>
</evidence>
<evidence type="ECO:0000313" key="1">
    <source>
        <dbReference type="EMBL" id="RDE93544.1"/>
    </source>
</evidence>
<dbReference type="EMBL" id="QEPZ01000002">
    <property type="protein sequence ID" value="RDE93544.1"/>
    <property type="molecule type" value="Genomic_DNA"/>
</dbReference>
<sequence>MDYLDWYHEYGYCENYVLPFYIKQDCGNLFFAGTLTLVYYKERPYFITASHCIHDSYDYKKNGVFLISKHGDINISEYIKGLYRYSEYDILIMDVKIIISDHEYIVIDERLGSGSDIDFLYIVGYPVKKSPKVIHKTINVKDLYNSKLTTQSIDGHEKERSSINQSLILISKFEEYNDRHIISYNDLSNAEYFYDGKKEKGYSPKGMSGGAIFYADKKEYSYSIGGYDNEKKEFKKQKEINLHFAGILIKHQNEKMLIGVSRDKIISLLDKTILDILNKEYGNVLAYFEYGKSLLIS</sequence>
<dbReference type="RefSeq" id="WP_049362741.1">
    <property type="nucleotide sequence ID" value="NZ_JUTJ01000036.1"/>
</dbReference>
<gene>
    <name evidence="1" type="ORF">DPV97_03215</name>
</gene>
<accession>A0AB37IU10</accession>
<comment type="caution">
    <text evidence="1">The sequence shown here is derived from an EMBL/GenBank/DDBJ whole genome shotgun (WGS) entry which is preliminary data.</text>
</comment>
<protein>
    <recommendedName>
        <fullName evidence="3">Peptidase S1 domain-containing protein</fullName>
    </recommendedName>
</protein>
<dbReference type="AlphaFoldDB" id="A0AB37IU10"/>
<reference evidence="1 2" key="1">
    <citation type="submission" date="2018-05" db="EMBL/GenBank/DDBJ databases">
        <title>Draft Genome Sequences for a Diverse set of 7 Haemophilus Species.</title>
        <authorList>
            <person name="Nichols M."/>
            <person name="Topaz N."/>
            <person name="Wang X."/>
            <person name="Wang X."/>
            <person name="Boxrud D."/>
        </authorList>
    </citation>
    <scope>NUCLEOTIDE SEQUENCE [LARGE SCALE GENOMIC DNA]</scope>
    <source>
        <strain evidence="1 2">C2008003258</strain>
    </source>
</reference>